<proteinExistence type="predicted"/>
<reference evidence="1" key="1">
    <citation type="submission" date="2020-03" db="EMBL/GenBank/DDBJ databases">
        <title>Castanea mollissima Vanexum genome sequencing.</title>
        <authorList>
            <person name="Staton M."/>
        </authorList>
    </citation>
    <scope>NUCLEOTIDE SEQUENCE</scope>
    <source>
        <tissue evidence="1">Leaf</tissue>
    </source>
</reference>
<evidence type="ECO:0000313" key="2">
    <source>
        <dbReference type="Proteomes" id="UP000737018"/>
    </source>
</evidence>
<dbReference type="EMBL" id="JRKL02000643">
    <property type="protein sequence ID" value="KAF3969480.1"/>
    <property type="molecule type" value="Genomic_DNA"/>
</dbReference>
<dbReference type="AlphaFoldDB" id="A0A8J4RGI8"/>
<name>A0A8J4RGI8_9ROSI</name>
<organism evidence="1 2">
    <name type="scientific">Castanea mollissima</name>
    <name type="common">Chinese chestnut</name>
    <dbReference type="NCBI Taxonomy" id="60419"/>
    <lineage>
        <taxon>Eukaryota</taxon>
        <taxon>Viridiplantae</taxon>
        <taxon>Streptophyta</taxon>
        <taxon>Embryophyta</taxon>
        <taxon>Tracheophyta</taxon>
        <taxon>Spermatophyta</taxon>
        <taxon>Magnoliopsida</taxon>
        <taxon>eudicotyledons</taxon>
        <taxon>Gunneridae</taxon>
        <taxon>Pentapetalae</taxon>
        <taxon>rosids</taxon>
        <taxon>fabids</taxon>
        <taxon>Fagales</taxon>
        <taxon>Fagaceae</taxon>
        <taxon>Castanea</taxon>
    </lineage>
</organism>
<protein>
    <submittedName>
        <fullName evidence="1">Uncharacterized protein</fullName>
    </submittedName>
</protein>
<gene>
    <name evidence="1" type="ORF">CMV_006723</name>
</gene>
<dbReference type="Proteomes" id="UP000737018">
    <property type="component" value="Unassembled WGS sequence"/>
</dbReference>
<dbReference type="OrthoDB" id="64867at2759"/>
<evidence type="ECO:0000313" key="1">
    <source>
        <dbReference type="EMBL" id="KAF3969480.1"/>
    </source>
</evidence>
<accession>A0A8J4RGI8</accession>
<sequence>MLSYLFYDACFSEPDPLYAVCKVNFTTCKCHRRVGQTHSRRAVNKTIVKEDGKIVAKDWSHLLHKNGCPNPNQIESALPSLARPIMSLDANEDAVVGALKQSLRQSETLGAQRAGLEDMFKEMKRKAQNDDFSAIFNLEDYKASREKCYKHIQAAIAKF</sequence>
<keyword evidence="2" id="KW-1185">Reference proteome</keyword>
<comment type="caution">
    <text evidence="1">The sequence shown here is derived from an EMBL/GenBank/DDBJ whole genome shotgun (WGS) entry which is preliminary data.</text>
</comment>